<keyword evidence="3" id="KW-1185">Reference proteome</keyword>
<gene>
    <name evidence="2" type="ORF">MGAL_10B071141</name>
</gene>
<dbReference type="AlphaFoldDB" id="A0A8B6DS44"/>
<dbReference type="OrthoDB" id="6047845at2759"/>
<reference evidence="2" key="1">
    <citation type="submission" date="2018-11" db="EMBL/GenBank/DDBJ databases">
        <authorList>
            <person name="Alioto T."/>
            <person name="Alioto T."/>
        </authorList>
    </citation>
    <scope>NUCLEOTIDE SEQUENCE</scope>
</reference>
<evidence type="ECO:0000313" key="3">
    <source>
        <dbReference type="Proteomes" id="UP000596742"/>
    </source>
</evidence>
<sequence>MEINRKSGRSSRKTYDIPLKDQDKGSVGSGCSVDPQPLNADIQMDNVPDGQEESDITRITVHVHSKNDTQLFSEDNRNSENLL</sequence>
<evidence type="ECO:0000256" key="1">
    <source>
        <dbReference type="SAM" id="MobiDB-lite"/>
    </source>
</evidence>
<feature type="compositionally biased region" description="Basic residues" evidence="1">
    <location>
        <begin position="1"/>
        <end position="12"/>
    </location>
</feature>
<proteinExistence type="predicted"/>
<organism evidence="2 3">
    <name type="scientific">Mytilus galloprovincialis</name>
    <name type="common">Mediterranean mussel</name>
    <dbReference type="NCBI Taxonomy" id="29158"/>
    <lineage>
        <taxon>Eukaryota</taxon>
        <taxon>Metazoa</taxon>
        <taxon>Spiralia</taxon>
        <taxon>Lophotrochozoa</taxon>
        <taxon>Mollusca</taxon>
        <taxon>Bivalvia</taxon>
        <taxon>Autobranchia</taxon>
        <taxon>Pteriomorphia</taxon>
        <taxon>Mytilida</taxon>
        <taxon>Mytiloidea</taxon>
        <taxon>Mytilidae</taxon>
        <taxon>Mytilinae</taxon>
        <taxon>Mytilus</taxon>
    </lineage>
</organism>
<protein>
    <submittedName>
        <fullName evidence="2">Uncharacterized protein</fullName>
    </submittedName>
</protein>
<evidence type="ECO:0000313" key="2">
    <source>
        <dbReference type="EMBL" id="VDI22796.1"/>
    </source>
</evidence>
<feature type="compositionally biased region" description="Basic and acidic residues" evidence="1">
    <location>
        <begin position="13"/>
        <end position="24"/>
    </location>
</feature>
<feature type="region of interest" description="Disordered" evidence="1">
    <location>
        <begin position="1"/>
        <end position="53"/>
    </location>
</feature>
<name>A0A8B6DS44_MYTGA</name>
<comment type="caution">
    <text evidence="2">The sequence shown here is derived from an EMBL/GenBank/DDBJ whole genome shotgun (WGS) entry which is preliminary data.</text>
</comment>
<dbReference type="Proteomes" id="UP000596742">
    <property type="component" value="Unassembled WGS sequence"/>
</dbReference>
<accession>A0A8B6DS44</accession>
<dbReference type="EMBL" id="UYJE01003838">
    <property type="protein sequence ID" value="VDI22796.1"/>
    <property type="molecule type" value="Genomic_DNA"/>
</dbReference>